<dbReference type="EMBL" id="JAUCGQ010000002">
    <property type="protein sequence ID" value="MDM7855880.1"/>
    <property type="molecule type" value="Genomic_DNA"/>
</dbReference>
<dbReference type="GO" id="GO:0008483">
    <property type="term" value="F:transaminase activity"/>
    <property type="evidence" value="ECO:0007669"/>
    <property type="project" value="UniProtKB-KW"/>
</dbReference>
<evidence type="ECO:0000256" key="3">
    <source>
        <dbReference type="ARBA" id="ARBA00023239"/>
    </source>
</evidence>
<evidence type="ECO:0000256" key="2">
    <source>
        <dbReference type="ARBA" id="ARBA00022898"/>
    </source>
</evidence>
<evidence type="ECO:0000313" key="7">
    <source>
        <dbReference type="EMBL" id="MDM7855880.1"/>
    </source>
</evidence>
<dbReference type="InterPro" id="IPR015424">
    <property type="entry name" value="PyrdxlP-dep_Trfase"/>
</dbReference>
<protein>
    <recommendedName>
        <fullName evidence="5">Aminotransferase</fullName>
        <ecNumber evidence="5">2.6.1.-</ecNumber>
    </recommendedName>
</protein>
<accession>A0ABT7SI65</accession>
<dbReference type="EC" id="2.6.1.-" evidence="5"/>
<dbReference type="PROSITE" id="PS00105">
    <property type="entry name" value="AA_TRANSFER_CLASS_1"/>
    <property type="match status" value="1"/>
</dbReference>
<keyword evidence="5 7" id="KW-0032">Aminotransferase</keyword>
<dbReference type="Pfam" id="PF00155">
    <property type="entry name" value="Aminotran_1_2"/>
    <property type="match status" value="1"/>
</dbReference>
<evidence type="ECO:0000259" key="6">
    <source>
        <dbReference type="Pfam" id="PF00155"/>
    </source>
</evidence>
<comment type="cofactor">
    <cofactor evidence="1 5">
        <name>pyridoxal 5'-phosphate</name>
        <dbReference type="ChEBI" id="CHEBI:597326"/>
    </cofactor>
</comment>
<dbReference type="InterPro" id="IPR051798">
    <property type="entry name" value="Class-II_PLP-Dep_Aminotrans"/>
</dbReference>
<evidence type="ECO:0000256" key="4">
    <source>
        <dbReference type="ARBA" id="ARBA00037974"/>
    </source>
</evidence>
<dbReference type="InterPro" id="IPR015422">
    <property type="entry name" value="PyrdxlP-dep_Trfase_small"/>
</dbReference>
<keyword evidence="8" id="KW-1185">Reference proteome</keyword>
<evidence type="ECO:0000313" key="8">
    <source>
        <dbReference type="Proteomes" id="UP001529338"/>
    </source>
</evidence>
<dbReference type="CDD" id="cd00609">
    <property type="entry name" value="AAT_like"/>
    <property type="match status" value="1"/>
</dbReference>
<organism evidence="7 8">
    <name type="scientific">Cellulomonas alba</name>
    <dbReference type="NCBI Taxonomy" id="3053467"/>
    <lineage>
        <taxon>Bacteria</taxon>
        <taxon>Bacillati</taxon>
        <taxon>Actinomycetota</taxon>
        <taxon>Actinomycetes</taxon>
        <taxon>Micrococcales</taxon>
        <taxon>Cellulomonadaceae</taxon>
        <taxon>Cellulomonas</taxon>
    </lineage>
</organism>
<feature type="domain" description="Aminotransferase class I/classII large" evidence="6">
    <location>
        <begin position="38"/>
        <end position="370"/>
    </location>
</feature>
<comment type="caution">
    <text evidence="7">The sequence shown here is derived from an EMBL/GenBank/DDBJ whole genome shotgun (WGS) entry which is preliminary data.</text>
</comment>
<proteinExistence type="inferred from homology"/>
<sequence>MTIFDRVPLSDLRRRTSEKWRRYPADVLPLWVAEMDVPVADVVVRAVHDALTAGDTGYHEGSALAEALAEFAAKRWAWQVDPGRVRLVPDVMQGIAEVVRVVTGPGDAVVINPPVYPPFTSFVEHAGRRVEHAPLGADGRLDLAQLDAAFARATAGGGRAAYLLCHPHNPTAALHTRDELAAVGELAARHGVQVVADEIHAPVVLDGEFVPTTTVVPGAIALHSASKAFNLAGLRAAVVVPGPDADVAGISPVLADGVSHVAAIAQVAAYRDGGAYLDEVLDGLRANVTTLQSLLASQVPAVAWRPPAATYFAWLDLGSITDDPDPARALLARGRLAVNRGPSFGPGGEHHVRLNLAASTEVLTEAVRRIAATFA</sequence>
<reference evidence="7 8" key="1">
    <citation type="submission" date="2023-06" db="EMBL/GenBank/DDBJ databases">
        <title>Cellulomonas sp. MW4 Whole genome sequence.</title>
        <authorList>
            <person name="Park S."/>
        </authorList>
    </citation>
    <scope>NUCLEOTIDE SEQUENCE [LARGE SCALE GENOMIC DNA]</scope>
    <source>
        <strain evidence="7 8">MW4</strain>
    </source>
</reference>
<dbReference type="PANTHER" id="PTHR43525">
    <property type="entry name" value="PROTEIN MALY"/>
    <property type="match status" value="1"/>
</dbReference>
<keyword evidence="3" id="KW-0456">Lyase</keyword>
<dbReference type="SUPFAM" id="SSF53383">
    <property type="entry name" value="PLP-dependent transferases"/>
    <property type="match status" value="1"/>
</dbReference>
<gene>
    <name evidence="7" type="ORF">QRT04_13145</name>
</gene>
<dbReference type="InterPro" id="IPR004839">
    <property type="entry name" value="Aminotransferase_I/II_large"/>
</dbReference>
<dbReference type="Proteomes" id="UP001529338">
    <property type="component" value="Unassembled WGS sequence"/>
</dbReference>
<name>A0ABT7SI65_9CELL</name>
<dbReference type="RefSeq" id="WP_289455912.1">
    <property type="nucleotide sequence ID" value="NZ_JAUCGQ010000002.1"/>
</dbReference>
<keyword evidence="5" id="KW-0808">Transferase</keyword>
<comment type="similarity">
    <text evidence="4">Belongs to the class-II pyridoxal-phosphate-dependent aminotransferase family. MalY/PatB cystathionine beta-lyase subfamily.</text>
</comment>
<evidence type="ECO:0000256" key="1">
    <source>
        <dbReference type="ARBA" id="ARBA00001933"/>
    </source>
</evidence>
<comment type="similarity">
    <text evidence="5">Belongs to the class-I pyridoxal-phosphate-dependent aminotransferase family.</text>
</comment>
<dbReference type="PANTHER" id="PTHR43525:SF2">
    <property type="entry name" value="CYSTATHIONINE BETA-LYASE-RELATED"/>
    <property type="match status" value="1"/>
</dbReference>
<dbReference type="Gene3D" id="3.40.640.10">
    <property type="entry name" value="Type I PLP-dependent aspartate aminotransferase-like (Major domain)"/>
    <property type="match status" value="1"/>
</dbReference>
<keyword evidence="2" id="KW-0663">Pyridoxal phosphate</keyword>
<dbReference type="InterPro" id="IPR004838">
    <property type="entry name" value="NHTrfase_class1_PyrdxlP-BS"/>
</dbReference>
<evidence type="ECO:0000256" key="5">
    <source>
        <dbReference type="RuleBase" id="RU000481"/>
    </source>
</evidence>
<dbReference type="Gene3D" id="3.90.1150.10">
    <property type="entry name" value="Aspartate Aminotransferase, domain 1"/>
    <property type="match status" value="1"/>
</dbReference>
<dbReference type="InterPro" id="IPR015421">
    <property type="entry name" value="PyrdxlP-dep_Trfase_major"/>
</dbReference>